<gene>
    <name evidence="1" type="ORF">BWK73_26855</name>
</gene>
<name>A0A1Y1QKZ7_9GAMM</name>
<dbReference type="GO" id="GO:0003729">
    <property type="term" value="F:mRNA binding"/>
    <property type="evidence" value="ECO:0007669"/>
    <property type="project" value="InterPro"/>
</dbReference>
<evidence type="ECO:0000313" key="1">
    <source>
        <dbReference type="EMBL" id="OQX07939.1"/>
    </source>
</evidence>
<dbReference type="InterPro" id="IPR012933">
    <property type="entry name" value="HicA_mRNA_interferase"/>
</dbReference>
<dbReference type="AlphaFoldDB" id="A0A1Y1QKZ7"/>
<keyword evidence="1" id="KW-0413">Isomerase</keyword>
<dbReference type="GO" id="GO:0016853">
    <property type="term" value="F:isomerase activity"/>
    <property type="evidence" value="ECO:0007669"/>
    <property type="project" value="UniProtKB-KW"/>
</dbReference>
<protein>
    <submittedName>
        <fullName evidence="1">Hexulose-6-phosphate isomerase</fullName>
    </submittedName>
</protein>
<evidence type="ECO:0000313" key="2">
    <source>
        <dbReference type="Proteomes" id="UP000192491"/>
    </source>
</evidence>
<accession>A0A1Y1QKZ7</accession>
<organism evidence="1 2">
    <name type="scientific">Thiothrix lacustris</name>
    <dbReference type="NCBI Taxonomy" id="525917"/>
    <lineage>
        <taxon>Bacteria</taxon>
        <taxon>Pseudomonadati</taxon>
        <taxon>Pseudomonadota</taxon>
        <taxon>Gammaproteobacteria</taxon>
        <taxon>Thiotrichales</taxon>
        <taxon>Thiotrichaceae</taxon>
        <taxon>Thiothrix</taxon>
    </lineage>
</organism>
<dbReference type="SUPFAM" id="SSF54786">
    <property type="entry name" value="YcfA/nrd intein domain"/>
    <property type="match status" value="1"/>
</dbReference>
<comment type="caution">
    <text evidence="1">The sequence shown here is derived from an EMBL/GenBank/DDBJ whole genome shotgun (WGS) entry which is preliminary data.</text>
</comment>
<dbReference type="EMBL" id="MTEJ01000192">
    <property type="protein sequence ID" value="OQX07939.1"/>
    <property type="molecule type" value="Genomic_DNA"/>
</dbReference>
<sequence>MSKLEKLLEKMGNHKATWTWNDLCSLLVKLGYTQEEGDGSRVKFDNGNALDLINLHKPHPSNEVKAYVIRQVREKLKTGGML</sequence>
<reference evidence="1 2" key="1">
    <citation type="submission" date="2017-01" db="EMBL/GenBank/DDBJ databases">
        <title>Novel large sulfur bacteria in the metagenomes of groundwater-fed chemosynthetic microbial mats in the Lake Huron basin.</title>
        <authorList>
            <person name="Sharrar A.M."/>
            <person name="Flood B.E."/>
            <person name="Bailey J.V."/>
            <person name="Jones D.S."/>
            <person name="Biddanda B."/>
            <person name="Ruberg S.A."/>
            <person name="Marcus D.N."/>
            <person name="Dick G.J."/>
        </authorList>
    </citation>
    <scope>NUCLEOTIDE SEQUENCE [LARGE SCALE GENOMIC DNA]</scope>
    <source>
        <strain evidence="1">A8</strain>
    </source>
</reference>
<dbReference type="Proteomes" id="UP000192491">
    <property type="component" value="Unassembled WGS sequence"/>
</dbReference>
<proteinExistence type="predicted"/>
<dbReference type="Pfam" id="PF07927">
    <property type="entry name" value="HicA_toxin"/>
    <property type="match status" value="1"/>
</dbReference>